<sequence>MHFSDAQLLGWLQQYAWPFLRISGVLMTVPVFSSHQISARARVLLALLLSLIIAPVLPAAPAIALWSAAWWMAVFQQLAIGALIGVILQFVFEAVTLSAELMSATAGLSFAQLVDPLRGVTVPVLAQLLTIFSTLVFLAMGGHLLLFEYLARSFTLMPVGDSGLGLEEMGGILRASSRLFVDGLGLALPVLLGLLVLNLALGVISRAAPSLNLFAVGFPLTLLAVLLLLQLALPSYGERVQQLFDQAWVTIVQLLRRH</sequence>
<dbReference type="InterPro" id="IPR002010">
    <property type="entry name" value="T3SS_IM_R"/>
</dbReference>
<evidence type="ECO:0000256" key="4">
    <source>
        <dbReference type="ARBA" id="ARBA00022475"/>
    </source>
</evidence>
<comment type="subcellular location">
    <subcellularLocation>
        <location evidence="10">Cell membrane</location>
        <topology evidence="10">Multi-pass membrane protein</topology>
    </subcellularLocation>
    <subcellularLocation>
        <location evidence="10">Bacterial flagellum basal body</location>
    </subcellularLocation>
</comment>
<evidence type="ECO:0000256" key="8">
    <source>
        <dbReference type="ARBA" id="ARBA00023143"/>
    </source>
</evidence>
<evidence type="ECO:0000256" key="6">
    <source>
        <dbReference type="ARBA" id="ARBA00022989"/>
    </source>
</evidence>
<dbReference type="Pfam" id="PF01311">
    <property type="entry name" value="Bac_export_1"/>
    <property type="match status" value="1"/>
</dbReference>
<evidence type="ECO:0000256" key="10">
    <source>
        <dbReference type="RuleBase" id="RU362071"/>
    </source>
</evidence>
<keyword evidence="6 10" id="KW-1133">Transmembrane helix</keyword>
<evidence type="ECO:0000256" key="7">
    <source>
        <dbReference type="ARBA" id="ARBA00023136"/>
    </source>
</evidence>
<feature type="transmembrane region" description="Helical" evidence="10">
    <location>
        <begin position="69"/>
        <end position="88"/>
    </location>
</feature>
<keyword evidence="11" id="KW-0282">Flagellum</keyword>
<evidence type="ECO:0000256" key="9">
    <source>
        <dbReference type="NCBIfam" id="TIGR01400"/>
    </source>
</evidence>
<dbReference type="PANTHER" id="PTHR30065:SF8">
    <property type="entry name" value="FLAGELLAR BIOSYNTHETIC PROTEIN FLIR"/>
    <property type="match status" value="1"/>
</dbReference>
<protein>
    <recommendedName>
        <fullName evidence="3 9">Flagellar biosynthetic protein FliR</fullName>
    </recommendedName>
</protein>
<dbReference type="PRINTS" id="PR00953">
    <property type="entry name" value="TYPE3IMRPROT"/>
</dbReference>
<feature type="transmembrane region" description="Helical" evidence="10">
    <location>
        <begin position="213"/>
        <end position="233"/>
    </location>
</feature>
<keyword evidence="11" id="KW-0966">Cell projection</keyword>
<dbReference type="EMBL" id="FOFS01000008">
    <property type="protein sequence ID" value="SEQ62807.1"/>
    <property type="molecule type" value="Genomic_DNA"/>
</dbReference>
<evidence type="ECO:0000313" key="12">
    <source>
        <dbReference type="Proteomes" id="UP000199233"/>
    </source>
</evidence>
<keyword evidence="5 10" id="KW-0812">Transmembrane</keyword>
<evidence type="ECO:0000256" key="5">
    <source>
        <dbReference type="ARBA" id="ARBA00022692"/>
    </source>
</evidence>
<dbReference type="Proteomes" id="UP000199233">
    <property type="component" value="Unassembled WGS sequence"/>
</dbReference>
<proteinExistence type="inferred from homology"/>
<dbReference type="PANTHER" id="PTHR30065">
    <property type="entry name" value="FLAGELLAR BIOSYNTHETIC PROTEIN FLIR"/>
    <property type="match status" value="1"/>
</dbReference>
<evidence type="ECO:0000256" key="2">
    <source>
        <dbReference type="ARBA" id="ARBA00009772"/>
    </source>
</evidence>
<dbReference type="OrthoDB" id="9797790at2"/>
<comment type="function">
    <text evidence="1 10">Role in flagellar biosynthesis.</text>
</comment>
<dbReference type="InterPro" id="IPR006303">
    <property type="entry name" value="FliR"/>
</dbReference>
<dbReference type="GO" id="GO:0044780">
    <property type="term" value="P:bacterial-type flagellum assembly"/>
    <property type="evidence" value="ECO:0007669"/>
    <property type="project" value="UniProtKB-UniRule"/>
</dbReference>
<comment type="similarity">
    <text evidence="2 10">Belongs to the FliR/MopE/SpaR family.</text>
</comment>
<feature type="transmembrane region" description="Helical" evidence="10">
    <location>
        <begin position="126"/>
        <end position="147"/>
    </location>
</feature>
<feature type="transmembrane region" description="Helical" evidence="10">
    <location>
        <begin position="179"/>
        <end position="201"/>
    </location>
</feature>
<evidence type="ECO:0000256" key="3">
    <source>
        <dbReference type="ARBA" id="ARBA00021717"/>
    </source>
</evidence>
<keyword evidence="12" id="KW-1185">Reference proteome</keyword>
<dbReference type="STRING" id="489703.SAMN04488038_108213"/>
<dbReference type="RefSeq" id="WP_093286217.1">
    <property type="nucleotide sequence ID" value="NZ_FOFS01000008.1"/>
</dbReference>
<dbReference type="GO" id="GO:0006605">
    <property type="term" value="P:protein targeting"/>
    <property type="evidence" value="ECO:0007669"/>
    <property type="project" value="UniProtKB-UniRule"/>
</dbReference>
<feature type="transmembrane region" description="Helical" evidence="10">
    <location>
        <begin position="44"/>
        <end position="63"/>
    </location>
</feature>
<keyword evidence="4 10" id="KW-1003">Cell membrane</keyword>
<reference evidence="11 12" key="1">
    <citation type="submission" date="2016-10" db="EMBL/GenBank/DDBJ databases">
        <authorList>
            <person name="de Groot N.N."/>
        </authorList>
    </citation>
    <scope>NUCLEOTIDE SEQUENCE [LARGE SCALE GENOMIC DNA]</scope>
    <source>
        <strain evidence="11 12">DSM 25927</strain>
    </source>
</reference>
<dbReference type="GO" id="GO:0009425">
    <property type="term" value="C:bacterial-type flagellum basal body"/>
    <property type="evidence" value="ECO:0007669"/>
    <property type="project" value="UniProtKB-SubCell"/>
</dbReference>
<feature type="transmembrane region" description="Helical" evidence="10">
    <location>
        <begin position="15"/>
        <end position="32"/>
    </location>
</feature>
<dbReference type="GO" id="GO:0005886">
    <property type="term" value="C:plasma membrane"/>
    <property type="evidence" value="ECO:0007669"/>
    <property type="project" value="UniProtKB-SubCell"/>
</dbReference>
<keyword evidence="7 10" id="KW-0472">Membrane</keyword>
<gene>
    <name evidence="11" type="ORF">SAMN04488038_108213</name>
</gene>
<keyword evidence="11" id="KW-0969">Cilium</keyword>
<dbReference type="NCBIfam" id="TIGR01400">
    <property type="entry name" value="fliR"/>
    <property type="match status" value="1"/>
</dbReference>
<organism evidence="11 12">
    <name type="scientific">Solimonas aquatica</name>
    <dbReference type="NCBI Taxonomy" id="489703"/>
    <lineage>
        <taxon>Bacteria</taxon>
        <taxon>Pseudomonadati</taxon>
        <taxon>Pseudomonadota</taxon>
        <taxon>Gammaproteobacteria</taxon>
        <taxon>Nevskiales</taxon>
        <taxon>Nevskiaceae</taxon>
        <taxon>Solimonas</taxon>
    </lineage>
</organism>
<accession>A0A1H9HKH7</accession>
<evidence type="ECO:0000256" key="1">
    <source>
        <dbReference type="ARBA" id="ARBA00002578"/>
    </source>
</evidence>
<evidence type="ECO:0000313" key="11">
    <source>
        <dbReference type="EMBL" id="SEQ62807.1"/>
    </source>
</evidence>
<dbReference type="AlphaFoldDB" id="A0A1H9HKH7"/>
<name>A0A1H9HKH7_9GAMM</name>
<keyword evidence="8 10" id="KW-0975">Bacterial flagellum</keyword>